<dbReference type="Gramene" id="rna16686">
    <property type="protein sequence ID" value="RHN68346.1"/>
    <property type="gene ID" value="gene16686"/>
</dbReference>
<dbReference type="AlphaFoldDB" id="A0A396IRH5"/>
<proteinExistence type="predicted"/>
<gene>
    <name evidence="1" type="ORF">MtrunA17_Chr3g0112911</name>
</gene>
<evidence type="ECO:0000313" key="2">
    <source>
        <dbReference type="Proteomes" id="UP000265566"/>
    </source>
</evidence>
<sequence>MVSSHYFALNEEASSIKIFFFFEDSSIKMLFTIILRTFIT</sequence>
<evidence type="ECO:0000313" key="1">
    <source>
        <dbReference type="EMBL" id="RHN68346.1"/>
    </source>
</evidence>
<organism evidence="1 2">
    <name type="scientific">Medicago truncatula</name>
    <name type="common">Barrel medic</name>
    <name type="synonym">Medicago tribuloides</name>
    <dbReference type="NCBI Taxonomy" id="3880"/>
    <lineage>
        <taxon>Eukaryota</taxon>
        <taxon>Viridiplantae</taxon>
        <taxon>Streptophyta</taxon>
        <taxon>Embryophyta</taxon>
        <taxon>Tracheophyta</taxon>
        <taxon>Spermatophyta</taxon>
        <taxon>Magnoliopsida</taxon>
        <taxon>eudicotyledons</taxon>
        <taxon>Gunneridae</taxon>
        <taxon>Pentapetalae</taxon>
        <taxon>rosids</taxon>
        <taxon>fabids</taxon>
        <taxon>Fabales</taxon>
        <taxon>Fabaceae</taxon>
        <taxon>Papilionoideae</taxon>
        <taxon>50 kb inversion clade</taxon>
        <taxon>NPAAA clade</taxon>
        <taxon>Hologalegina</taxon>
        <taxon>IRL clade</taxon>
        <taxon>Trifolieae</taxon>
        <taxon>Medicago</taxon>
    </lineage>
</organism>
<comment type="caution">
    <text evidence="1">The sequence shown here is derived from an EMBL/GenBank/DDBJ whole genome shotgun (WGS) entry which is preliminary data.</text>
</comment>
<dbReference type="EMBL" id="PSQE01000003">
    <property type="protein sequence ID" value="RHN68346.1"/>
    <property type="molecule type" value="Genomic_DNA"/>
</dbReference>
<accession>A0A396IRH5</accession>
<dbReference type="Proteomes" id="UP000265566">
    <property type="component" value="Chromosome 3"/>
</dbReference>
<name>A0A396IRH5_MEDTR</name>
<reference evidence="2" key="1">
    <citation type="journal article" date="2018" name="Nat. Plants">
        <title>Whole-genome landscape of Medicago truncatula symbiotic genes.</title>
        <authorList>
            <person name="Pecrix Y."/>
            <person name="Staton S.E."/>
            <person name="Sallet E."/>
            <person name="Lelandais-Briere C."/>
            <person name="Moreau S."/>
            <person name="Carrere S."/>
            <person name="Blein T."/>
            <person name="Jardinaud M.F."/>
            <person name="Latrasse D."/>
            <person name="Zouine M."/>
            <person name="Zahm M."/>
            <person name="Kreplak J."/>
            <person name="Mayjonade B."/>
            <person name="Satge C."/>
            <person name="Perez M."/>
            <person name="Cauet S."/>
            <person name="Marande W."/>
            <person name="Chantry-Darmon C."/>
            <person name="Lopez-Roques C."/>
            <person name="Bouchez O."/>
            <person name="Berard A."/>
            <person name="Debelle F."/>
            <person name="Munos S."/>
            <person name="Bendahmane A."/>
            <person name="Berges H."/>
            <person name="Niebel A."/>
            <person name="Buitink J."/>
            <person name="Frugier F."/>
            <person name="Benhamed M."/>
            <person name="Crespi M."/>
            <person name="Gouzy J."/>
            <person name="Gamas P."/>
        </authorList>
    </citation>
    <scope>NUCLEOTIDE SEQUENCE [LARGE SCALE GENOMIC DNA]</scope>
    <source>
        <strain evidence="2">cv. Jemalong A17</strain>
    </source>
</reference>
<protein>
    <submittedName>
        <fullName evidence="1">Uncharacterized protein</fullName>
    </submittedName>
</protein>